<reference evidence="1" key="1">
    <citation type="journal article" date="2011" name="PLoS Biol.">
        <title>Gene gain and loss during evolution of obligate parasitism in the white rust pathogen of Arabidopsis thaliana.</title>
        <authorList>
            <person name="Kemen E."/>
            <person name="Gardiner A."/>
            <person name="Schultz-Larsen T."/>
            <person name="Kemen A.C."/>
            <person name="Balmuth A.L."/>
            <person name="Robert-Seilaniantz A."/>
            <person name="Bailey K."/>
            <person name="Holub E."/>
            <person name="Studholme D.J."/>
            <person name="Maclean D."/>
            <person name="Jones J.D."/>
        </authorList>
    </citation>
    <scope>NUCLEOTIDE SEQUENCE</scope>
</reference>
<name>F0W1S1_9STRA</name>
<dbReference type="AlphaFoldDB" id="F0W1S1"/>
<protein>
    <submittedName>
        <fullName evidence="2">AlNc14C302G10384 protein</fullName>
    </submittedName>
    <submittedName>
        <fullName evidence="1">AlNc14C7G1001 protein</fullName>
    </submittedName>
</protein>
<accession>F0W1S1</accession>
<reference evidence="1" key="2">
    <citation type="submission" date="2011-02" db="EMBL/GenBank/DDBJ databases">
        <authorList>
            <person name="MacLean D."/>
        </authorList>
    </citation>
    <scope>NUCLEOTIDE SEQUENCE</scope>
</reference>
<organism evidence="1">
    <name type="scientific">Albugo laibachii Nc14</name>
    <dbReference type="NCBI Taxonomy" id="890382"/>
    <lineage>
        <taxon>Eukaryota</taxon>
        <taxon>Sar</taxon>
        <taxon>Stramenopiles</taxon>
        <taxon>Oomycota</taxon>
        <taxon>Peronosporomycetes</taxon>
        <taxon>Albuginales</taxon>
        <taxon>Albuginaceae</taxon>
        <taxon>Albugo</taxon>
    </lineage>
</organism>
<dbReference type="HOGENOM" id="CLU_957832_0_0_1"/>
<dbReference type="EMBL" id="FR824347">
    <property type="protein sequence ID" value="CCA25491.1"/>
    <property type="molecule type" value="Genomic_DNA"/>
</dbReference>
<proteinExistence type="predicted"/>
<sequence>MNYQSYNLQTTSLNTDQRSPMIDFIDSDHSTNLENTYYNSVCPPTHNDSNYSNAFFNYFGPRDLCATQEIGEQWRNPAENEFEKLLLDDNFASNPDGALRHNWNLKYIPGRGICTSTIVTLRKKKGTQLPPRYFETCEQSPQKRRIHTRTIGQRGGCFTFDSATSSSEGAHSRILKRKRVSACKSLFQSNDTKSTRVEEVTNSTVKVAQYRPDAMPTSNFQSPVHFKMADTNISPAREMKPYHGKEDQHFALKSKLLNWNFTWKKKKLTESTNLGNCLDLPPRYLNGKKNV</sequence>
<evidence type="ECO:0000313" key="2">
    <source>
        <dbReference type="EMBL" id="CCA25491.1"/>
    </source>
</evidence>
<evidence type="ECO:0000313" key="1">
    <source>
        <dbReference type="EMBL" id="CCA15000.1"/>
    </source>
</evidence>
<dbReference type="EMBL" id="FR824052">
    <property type="protein sequence ID" value="CCA15000.1"/>
    <property type="molecule type" value="Genomic_DNA"/>
</dbReference>
<gene>
    <name evidence="1" type="primary">AlNc14C7G1001</name>
    <name evidence="2" type="synonym">AlNc14C302G10384</name>
    <name evidence="1" type="ORF">ALNC14_011430</name>
    <name evidence="2" type="ORF">ALNC14_116350</name>
</gene>